<organism evidence="2 3">
    <name type="scientific">Fundicoccus culcitae</name>
    <dbReference type="NCBI Taxonomy" id="2969821"/>
    <lineage>
        <taxon>Bacteria</taxon>
        <taxon>Bacillati</taxon>
        <taxon>Bacillota</taxon>
        <taxon>Bacilli</taxon>
        <taxon>Lactobacillales</taxon>
        <taxon>Aerococcaceae</taxon>
        <taxon>Fundicoccus</taxon>
    </lineage>
</organism>
<keyword evidence="1" id="KW-0472">Membrane</keyword>
<dbReference type="InterPro" id="IPR010178">
    <property type="entry name" value="Lit"/>
</dbReference>
<dbReference type="EMBL" id="CP102453">
    <property type="protein sequence ID" value="UUX34310.1"/>
    <property type="molecule type" value="Genomic_DNA"/>
</dbReference>
<feature type="transmembrane region" description="Helical" evidence="1">
    <location>
        <begin position="96"/>
        <end position="117"/>
    </location>
</feature>
<sequence>MILFRLKQILAFIITVLSSLSLSISLTIVSSPLIYSLAIPLLNLSEQSGLSSDQLNENFKVIIHYLLNPMIATLEMPYFSASSGGLIHFEEVKMLVQFNLILSVIGTICLLFIIRWIRQQNVLTFVGWFNYAVLLPVVIMFLIVVAFDQVFLIFHQILFNNDLWLFNPATDPVITVLPQELFMAYFFIAILIYEAIILLIKHMSFRRKA</sequence>
<feature type="transmembrane region" description="Helical" evidence="1">
    <location>
        <begin position="182"/>
        <end position="200"/>
    </location>
</feature>
<keyword evidence="3" id="KW-1185">Reference proteome</keyword>
<gene>
    <name evidence="2" type="ORF">NRE15_01160</name>
</gene>
<proteinExistence type="predicted"/>
<dbReference type="RefSeq" id="WP_313793813.1">
    <property type="nucleotide sequence ID" value="NZ_CP102453.1"/>
</dbReference>
<keyword evidence="1" id="KW-0812">Transmembrane</keyword>
<reference evidence="2 3" key="1">
    <citation type="submission" date="2022-08" db="EMBL/GenBank/DDBJ databases">
        <title>Aerococcaceae sp. nov isolated from spoiled eye mask.</title>
        <authorList>
            <person name="Zhou G."/>
            <person name="Xie X.-B."/>
            <person name="Shi Q.-S."/>
            <person name="Wang Y.-S."/>
            <person name="Wen X."/>
            <person name="Peng H."/>
            <person name="Yang X.-J."/>
            <person name="Tao H.-B."/>
            <person name="Huang X.-M."/>
        </authorList>
    </citation>
    <scope>NUCLEOTIDE SEQUENCE [LARGE SCALE GENOMIC DNA]</scope>
    <source>
        <strain evidence="3">DM20194951</strain>
    </source>
</reference>
<protein>
    <submittedName>
        <fullName evidence="2">TIGR01906 family membrane protein</fullName>
    </submittedName>
</protein>
<dbReference type="Pfam" id="PF07314">
    <property type="entry name" value="Lit"/>
    <property type="match status" value="1"/>
</dbReference>
<evidence type="ECO:0000313" key="3">
    <source>
        <dbReference type="Proteomes" id="UP001315967"/>
    </source>
</evidence>
<dbReference type="Proteomes" id="UP001315967">
    <property type="component" value="Chromosome"/>
</dbReference>
<feature type="transmembrane region" description="Helical" evidence="1">
    <location>
        <begin position="129"/>
        <end position="154"/>
    </location>
</feature>
<evidence type="ECO:0000313" key="2">
    <source>
        <dbReference type="EMBL" id="UUX34310.1"/>
    </source>
</evidence>
<keyword evidence="1" id="KW-1133">Transmembrane helix</keyword>
<name>A0ABY5P747_9LACT</name>
<accession>A0ABY5P747</accession>
<dbReference type="NCBIfam" id="TIGR01906">
    <property type="entry name" value="integ_TIGR01906"/>
    <property type="match status" value="1"/>
</dbReference>
<evidence type="ECO:0000256" key="1">
    <source>
        <dbReference type="SAM" id="Phobius"/>
    </source>
</evidence>
<feature type="transmembrane region" description="Helical" evidence="1">
    <location>
        <begin position="9"/>
        <end position="35"/>
    </location>
</feature>